<dbReference type="InterPro" id="IPR000601">
    <property type="entry name" value="PKD_dom"/>
</dbReference>
<organism evidence="5 6">
    <name type="scientific">Corallococcus carmarthensis</name>
    <dbReference type="NCBI Taxonomy" id="2316728"/>
    <lineage>
        <taxon>Bacteria</taxon>
        <taxon>Pseudomonadati</taxon>
        <taxon>Myxococcota</taxon>
        <taxon>Myxococcia</taxon>
        <taxon>Myxococcales</taxon>
        <taxon>Cystobacterineae</taxon>
        <taxon>Myxococcaceae</taxon>
        <taxon>Corallococcus</taxon>
    </lineage>
</organism>
<dbReference type="PROSITE" id="PS50093">
    <property type="entry name" value="PKD"/>
    <property type="match status" value="1"/>
</dbReference>
<evidence type="ECO:0000256" key="1">
    <source>
        <dbReference type="ARBA" id="ARBA00022441"/>
    </source>
</evidence>
<feature type="chain" id="PRO_5017301458" evidence="3">
    <location>
        <begin position="25"/>
        <end position="781"/>
    </location>
</feature>
<keyword evidence="3" id="KW-0732">Signal</keyword>
<dbReference type="SUPFAM" id="SSF49299">
    <property type="entry name" value="PKD domain"/>
    <property type="match status" value="1"/>
</dbReference>
<protein>
    <submittedName>
        <fullName evidence="5">PKD domain-containing protein</fullName>
    </submittedName>
</protein>
<dbReference type="InterPro" id="IPR035986">
    <property type="entry name" value="PKD_dom_sf"/>
</dbReference>
<dbReference type="Gene3D" id="2.130.10.80">
    <property type="entry name" value="Galactose oxidase/kelch, beta-propeller"/>
    <property type="match status" value="3"/>
</dbReference>
<dbReference type="Pfam" id="PF17963">
    <property type="entry name" value="Big_9"/>
    <property type="match status" value="1"/>
</dbReference>
<keyword evidence="6" id="KW-1185">Reference proteome</keyword>
<dbReference type="InterPro" id="IPR022409">
    <property type="entry name" value="PKD/Chitinase_dom"/>
</dbReference>
<gene>
    <name evidence="5" type="ORF">D7X32_27815</name>
</gene>
<dbReference type="EMBL" id="RAWE01000124">
    <property type="protein sequence ID" value="RKG99025.1"/>
    <property type="molecule type" value="Genomic_DNA"/>
</dbReference>
<evidence type="ECO:0000256" key="2">
    <source>
        <dbReference type="ARBA" id="ARBA00022737"/>
    </source>
</evidence>
<dbReference type="PROSITE" id="PS51257">
    <property type="entry name" value="PROKAR_LIPOPROTEIN"/>
    <property type="match status" value="1"/>
</dbReference>
<evidence type="ECO:0000313" key="6">
    <source>
        <dbReference type="Proteomes" id="UP000268313"/>
    </source>
</evidence>
<dbReference type="SMART" id="SM00612">
    <property type="entry name" value="Kelch"/>
    <property type="match status" value="4"/>
</dbReference>
<dbReference type="SUPFAM" id="SSF117281">
    <property type="entry name" value="Kelch motif"/>
    <property type="match status" value="1"/>
</dbReference>
<evidence type="ECO:0000313" key="5">
    <source>
        <dbReference type="EMBL" id="RKG99025.1"/>
    </source>
</evidence>
<dbReference type="PANTHER" id="PTHR46344">
    <property type="entry name" value="OS02G0202900 PROTEIN"/>
    <property type="match status" value="1"/>
</dbReference>
<dbReference type="InterPro" id="IPR006652">
    <property type="entry name" value="Kelch_1"/>
</dbReference>
<dbReference type="InterPro" id="IPR037293">
    <property type="entry name" value="Gal_Oxidase_central_sf"/>
</dbReference>
<dbReference type="Pfam" id="PF18911">
    <property type="entry name" value="PKD_4"/>
    <property type="match status" value="1"/>
</dbReference>
<evidence type="ECO:0000256" key="3">
    <source>
        <dbReference type="SAM" id="SignalP"/>
    </source>
</evidence>
<feature type="domain" description="PKD" evidence="4">
    <location>
        <begin position="158"/>
        <end position="234"/>
    </location>
</feature>
<dbReference type="InterPro" id="IPR013783">
    <property type="entry name" value="Ig-like_fold"/>
</dbReference>
<dbReference type="InterPro" id="IPR011043">
    <property type="entry name" value="Gal_Oxase/kelch_b-propeller"/>
</dbReference>
<dbReference type="Proteomes" id="UP000268313">
    <property type="component" value="Unassembled WGS sequence"/>
</dbReference>
<comment type="caution">
    <text evidence="5">The sequence shown here is derived from an EMBL/GenBank/DDBJ whole genome shotgun (WGS) entry which is preliminary data.</text>
</comment>
<dbReference type="CDD" id="cd00146">
    <property type="entry name" value="PKD"/>
    <property type="match status" value="1"/>
</dbReference>
<dbReference type="SMART" id="SM00089">
    <property type="entry name" value="PKD"/>
    <property type="match status" value="3"/>
</dbReference>
<dbReference type="InterPro" id="IPR015915">
    <property type="entry name" value="Kelch-typ_b-propeller"/>
</dbReference>
<keyword evidence="2" id="KW-0677">Repeat</keyword>
<dbReference type="Gene3D" id="2.60.40.10">
    <property type="entry name" value="Immunoglobulins"/>
    <property type="match status" value="2"/>
</dbReference>
<dbReference type="SUPFAM" id="SSF50965">
    <property type="entry name" value="Galactose oxidase, central domain"/>
    <property type="match status" value="1"/>
</dbReference>
<keyword evidence="1" id="KW-0880">Kelch repeat</keyword>
<feature type="signal peptide" evidence="3">
    <location>
        <begin position="1"/>
        <end position="24"/>
    </location>
</feature>
<dbReference type="Pfam" id="PF01344">
    <property type="entry name" value="Kelch_1"/>
    <property type="match status" value="2"/>
</dbReference>
<accession>A0A3A8JV00</accession>
<evidence type="ECO:0000259" key="4">
    <source>
        <dbReference type="PROSITE" id="PS50093"/>
    </source>
</evidence>
<name>A0A3A8JV00_9BACT</name>
<dbReference type="Gene3D" id="2.120.10.80">
    <property type="entry name" value="Kelch-type beta propeller"/>
    <property type="match status" value="1"/>
</dbReference>
<sequence>MHRQSTLSRVLFCALISAVFSVTACDTGSEPEPVAGDVRFVSAVPQALAGDEITRVTVTLTASGVPTATTVLTKGTDGWSGTMYQVPAGTQRTFTAEAFAADGALRYRGVASDVTITAGATSVVAITLQALNVPGPFDNSAPCIDSLVASSSTVLPGGTLSLQATAHDPDASDTLTYAWTAADGTFGSPTLTSTTWTAPATPGVYALTLTVTDSRGATATIRINITVISKDGGTTAGTAEVSVTFNISPAVLRVTASRSPVPVGQSTTLTADVTDPDGDALTYQWAASCAGTWTDATSHIASFTPTALPAGDACGNCALTVTVKDPKGGQTQGTLRICVGDGATANIPPRIVLAHQSAASVVGDNTVTFRVLAEDGNGGALTFNWAASTGTLATPVSGFTSSEVSWKAPTCSPTGGNATINATVTNAQGFSAPAAFTVAVQNAPACTPPTTVARWDLTASLTQRRFGASLIPLPSGKILVFGGSVSSNPILGTAELYDPATATWSSAGTMGTSHYNPAVTLLPSGKVMVTGGFATYPATTPLRAVDFYDPATNTWTAGPQMAFARGAHTATLLPSGKVLVVGGVSTGDSVANRVVELYDPATNSWVPVASLVYARSNHRAVLLPSGKVLILGAGLPSELYDPSNNTWSGASGMTTRTFTDAFLQPSGKVVLVDGTLVATYDPVLNVQTTLGSFTYERPSSSLVQLTSGKLLLAGGSSTVGLTTEVFDLATGTSAFSTSMASSRYLMATTVLPNGKVLFVGGWDPGTSMSVSAVLVYTPATP</sequence>
<dbReference type="PANTHER" id="PTHR46344:SF27">
    <property type="entry name" value="KELCH REPEAT SUPERFAMILY PROTEIN"/>
    <property type="match status" value="1"/>
</dbReference>
<dbReference type="AlphaFoldDB" id="A0A3A8JV00"/>
<proteinExistence type="predicted"/>
<reference evidence="6" key="1">
    <citation type="submission" date="2018-09" db="EMBL/GenBank/DDBJ databases">
        <authorList>
            <person name="Livingstone P.G."/>
            <person name="Whitworth D.E."/>
        </authorList>
    </citation>
    <scope>NUCLEOTIDE SEQUENCE [LARGE SCALE GENOMIC DNA]</scope>
    <source>
        <strain evidence="6">CA043D</strain>
    </source>
</reference>